<dbReference type="InterPro" id="IPR051058">
    <property type="entry name" value="GDSL_Est/Lipase"/>
</dbReference>
<sequence>MKIRFIPAAAVSLCLTLALPAAAPAASVGYTSLWVFGDSLSDPGNLFAATGGAAPPSPPYAGRSTNGPVWAERLTGDFTHNGLATGNFAFSGAHALDYDAELFPIPDLADQIGMFSAVSAGQLGARPMATLWFGANDIFKGIDDFAASDPAKVVTIAAAAAAEVVKGVTEIAMRGVRDFVLFNIPPLEMTPAFALPPPVGFPAVAGLAAMATDTFNTTLAALLPGLAAVAKVTLIDIESVLAEAIADPALFGLTDATFPCYVQGMDPATACTPTEAATKLFFDTVHPTAAAHARIADIADDLITPVPLPATLALLLAAWGGLGLLARRRRPA</sequence>
<dbReference type="Proteomes" id="UP000219467">
    <property type="component" value="Unassembled WGS sequence"/>
</dbReference>
<gene>
    <name evidence="4" type="ORF">SAMN05878503_103213</name>
</gene>
<dbReference type="SUPFAM" id="SSF52266">
    <property type="entry name" value="SGNH hydrolase"/>
    <property type="match status" value="1"/>
</dbReference>
<name>A0A285CQ80_9RHOB</name>
<dbReference type="RefSeq" id="WP_176504494.1">
    <property type="nucleotide sequence ID" value="NZ_OAOQ01000003.1"/>
</dbReference>
<keyword evidence="3" id="KW-0732">Signal</keyword>
<keyword evidence="2" id="KW-1133">Transmembrane helix</keyword>
<protein>
    <submittedName>
        <fullName evidence="4">Phospholipase/lecithinase/hemolysin</fullName>
    </submittedName>
</protein>
<feature type="chain" id="PRO_5011995585" evidence="3">
    <location>
        <begin position="26"/>
        <end position="332"/>
    </location>
</feature>
<evidence type="ECO:0000256" key="2">
    <source>
        <dbReference type="SAM" id="Phobius"/>
    </source>
</evidence>
<dbReference type="EMBL" id="OAOQ01000003">
    <property type="protein sequence ID" value="SNX69226.1"/>
    <property type="molecule type" value="Genomic_DNA"/>
</dbReference>
<dbReference type="PANTHER" id="PTHR45648">
    <property type="entry name" value="GDSL LIPASE/ACYLHYDROLASE FAMILY PROTEIN (AFU_ORTHOLOGUE AFUA_4G14700)"/>
    <property type="match status" value="1"/>
</dbReference>
<keyword evidence="2" id="KW-0472">Membrane</keyword>
<feature type="transmembrane region" description="Helical" evidence="2">
    <location>
        <begin position="306"/>
        <end position="326"/>
    </location>
</feature>
<evidence type="ECO:0000313" key="4">
    <source>
        <dbReference type="EMBL" id="SNX69226.1"/>
    </source>
</evidence>
<proteinExistence type="predicted"/>
<dbReference type="PANTHER" id="PTHR45648:SF22">
    <property type="entry name" value="GDSL LIPASE_ACYLHYDROLASE FAMILY PROTEIN (AFU_ORTHOLOGUE AFUA_4G14700)"/>
    <property type="match status" value="1"/>
</dbReference>
<accession>A0A285CQ80</accession>
<dbReference type="InterPro" id="IPR001087">
    <property type="entry name" value="GDSL"/>
</dbReference>
<dbReference type="Gene3D" id="3.40.50.1110">
    <property type="entry name" value="SGNH hydrolase"/>
    <property type="match status" value="1"/>
</dbReference>
<dbReference type="CDD" id="cd01846">
    <property type="entry name" value="fatty_acyltransferase_like"/>
    <property type="match status" value="1"/>
</dbReference>
<dbReference type="InterPro" id="IPR036514">
    <property type="entry name" value="SGNH_hydro_sf"/>
</dbReference>
<evidence type="ECO:0000313" key="5">
    <source>
        <dbReference type="Proteomes" id="UP000219467"/>
    </source>
</evidence>
<keyword evidence="1" id="KW-0378">Hydrolase</keyword>
<reference evidence="5" key="1">
    <citation type="submission" date="2017-08" db="EMBL/GenBank/DDBJ databases">
        <authorList>
            <person name="Varghese N."/>
            <person name="Submissions S."/>
        </authorList>
    </citation>
    <scope>NUCLEOTIDE SEQUENCE [LARGE SCALE GENOMIC DNA]</scope>
    <source>
        <strain evidence="5">JA234</strain>
    </source>
</reference>
<dbReference type="AlphaFoldDB" id="A0A285CQ80"/>
<feature type="signal peptide" evidence="3">
    <location>
        <begin position="1"/>
        <end position="25"/>
    </location>
</feature>
<keyword evidence="2" id="KW-0812">Transmembrane</keyword>
<organism evidence="4 5">
    <name type="scientific">Cereibacter ovatus</name>
    <dbReference type="NCBI Taxonomy" id="439529"/>
    <lineage>
        <taxon>Bacteria</taxon>
        <taxon>Pseudomonadati</taxon>
        <taxon>Pseudomonadota</taxon>
        <taxon>Alphaproteobacteria</taxon>
        <taxon>Rhodobacterales</taxon>
        <taxon>Paracoccaceae</taxon>
        <taxon>Cereibacter</taxon>
    </lineage>
</organism>
<evidence type="ECO:0000256" key="1">
    <source>
        <dbReference type="ARBA" id="ARBA00022801"/>
    </source>
</evidence>
<keyword evidence="5" id="KW-1185">Reference proteome</keyword>
<dbReference type="Pfam" id="PF00657">
    <property type="entry name" value="Lipase_GDSL"/>
    <property type="match status" value="1"/>
</dbReference>
<dbReference type="GO" id="GO:0016788">
    <property type="term" value="F:hydrolase activity, acting on ester bonds"/>
    <property type="evidence" value="ECO:0007669"/>
    <property type="project" value="InterPro"/>
</dbReference>
<evidence type="ECO:0000256" key="3">
    <source>
        <dbReference type="SAM" id="SignalP"/>
    </source>
</evidence>